<evidence type="ECO:0000256" key="1">
    <source>
        <dbReference type="SAM" id="MobiDB-lite"/>
    </source>
</evidence>
<keyword evidence="3" id="KW-1185">Reference proteome</keyword>
<comment type="caution">
    <text evidence="2">The sequence shown here is derived from an EMBL/GenBank/DDBJ whole genome shotgun (WGS) entry which is preliminary data.</text>
</comment>
<proteinExistence type="predicted"/>
<feature type="region of interest" description="Disordered" evidence="1">
    <location>
        <begin position="156"/>
        <end position="176"/>
    </location>
</feature>
<dbReference type="EMBL" id="AGNL01009729">
    <property type="protein sequence ID" value="EJK69681.1"/>
    <property type="molecule type" value="Genomic_DNA"/>
</dbReference>
<dbReference type="AlphaFoldDB" id="K0T8N9"/>
<name>K0T8N9_THAOC</name>
<sequence>MATQKARGLRAYAGCWALLCKMKEEDGRCLLSLRQWIWIITNDGPNISSRESVLHKTSVAKGIALILRHIARTGIGRYGQDDQNVDPIFAALHQHVLGVKSNTLSDDTHVDNFTLEIIDGCPVVLSCMSPSVNLPLVTGGTENAILHRRESLDTWAADSRTSPTDAGHPPTTGMSNEESDALLTKLGDLLYKLYSGNPNLCATTAKEVNPIAFRKLNVDDDEGIEHRHKVRSTTATVPGQFDERHAQLKELGVPDTVACLVKDLLDVSLGDFRPDTSVT</sequence>
<reference evidence="2 3" key="1">
    <citation type="journal article" date="2012" name="Genome Biol.">
        <title>Genome and low-iron response of an oceanic diatom adapted to chronic iron limitation.</title>
        <authorList>
            <person name="Lommer M."/>
            <person name="Specht M."/>
            <person name="Roy A.S."/>
            <person name="Kraemer L."/>
            <person name="Andreson R."/>
            <person name="Gutowska M.A."/>
            <person name="Wolf J."/>
            <person name="Bergner S.V."/>
            <person name="Schilhabel M.B."/>
            <person name="Klostermeier U.C."/>
            <person name="Beiko R.G."/>
            <person name="Rosenstiel P."/>
            <person name="Hippler M."/>
            <person name="Laroche J."/>
        </authorList>
    </citation>
    <scope>NUCLEOTIDE SEQUENCE [LARGE SCALE GENOMIC DNA]</scope>
    <source>
        <strain evidence="2 3">CCMP1005</strain>
    </source>
</reference>
<dbReference type="Proteomes" id="UP000266841">
    <property type="component" value="Unassembled WGS sequence"/>
</dbReference>
<feature type="non-terminal residue" evidence="2">
    <location>
        <position position="279"/>
    </location>
</feature>
<accession>K0T8N9</accession>
<organism evidence="2 3">
    <name type="scientific">Thalassiosira oceanica</name>
    <name type="common">Marine diatom</name>
    <dbReference type="NCBI Taxonomy" id="159749"/>
    <lineage>
        <taxon>Eukaryota</taxon>
        <taxon>Sar</taxon>
        <taxon>Stramenopiles</taxon>
        <taxon>Ochrophyta</taxon>
        <taxon>Bacillariophyta</taxon>
        <taxon>Coscinodiscophyceae</taxon>
        <taxon>Thalassiosirophycidae</taxon>
        <taxon>Thalassiosirales</taxon>
        <taxon>Thalassiosiraceae</taxon>
        <taxon>Thalassiosira</taxon>
    </lineage>
</organism>
<protein>
    <submittedName>
        <fullName evidence="2">Uncharacterized protein</fullName>
    </submittedName>
</protein>
<evidence type="ECO:0000313" key="2">
    <source>
        <dbReference type="EMBL" id="EJK69681.1"/>
    </source>
</evidence>
<gene>
    <name evidence="2" type="ORF">THAOC_09035</name>
</gene>
<evidence type="ECO:0000313" key="3">
    <source>
        <dbReference type="Proteomes" id="UP000266841"/>
    </source>
</evidence>